<dbReference type="EMBL" id="CM042023">
    <property type="protein sequence ID" value="KAI3814318.1"/>
    <property type="molecule type" value="Genomic_DNA"/>
</dbReference>
<evidence type="ECO:0000313" key="2">
    <source>
        <dbReference type="Proteomes" id="UP001056120"/>
    </source>
</evidence>
<dbReference type="Proteomes" id="UP001056120">
    <property type="component" value="Linkage Group LG06"/>
</dbReference>
<keyword evidence="2" id="KW-1185">Reference proteome</keyword>
<organism evidence="1 2">
    <name type="scientific">Smallanthus sonchifolius</name>
    <dbReference type="NCBI Taxonomy" id="185202"/>
    <lineage>
        <taxon>Eukaryota</taxon>
        <taxon>Viridiplantae</taxon>
        <taxon>Streptophyta</taxon>
        <taxon>Embryophyta</taxon>
        <taxon>Tracheophyta</taxon>
        <taxon>Spermatophyta</taxon>
        <taxon>Magnoliopsida</taxon>
        <taxon>eudicotyledons</taxon>
        <taxon>Gunneridae</taxon>
        <taxon>Pentapetalae</taxon>
        <taxon>asterids</taxon>
        <taxon>campanulids</taxon>
        <taxon>Asterales</taxon>
        <taxon>Asteraceae</taxon>
        <taxon>Asteroideae</taxon>
        <taxon>Heliantheae alliance</taxon>
        <taxon>Millerieae</taxon>
        <taxon>Smallanthus</taxon>
    </lineage>
</organism>
<sequence>MGCYSFPKPHLPGVWHFSRFPSSNFDGVLDFAIAGVLGFVRSLCMIILSDENASQQWLKHLGKQYPLDARQSNLNDGSCRSKDLAKIQHYFSFSFLSFSKVSERGVGIRLAKLLMKVKEVSQRIAGFLEHLALLYQESKMEKVVEEYKKLKLDAEENYKGDSYGILEKSSRSDASPPCLLFECSFWVSNKLLRTFYLLECG</sequence>
<accession>A0ACB9J304</accession>
<gene>
    <name evidence="1" type="ORF">L1987_19069</name>
</gene>
<protein>
    <submittedName>
        <fullName evidence="1">Uncharacterized protein</fullName>
    </submittedName>
</protein>
<comment type="caution">
    <text evidence="1">The sequence shown here is derived from an EMBL/GenBank/DDBJ whole genome shotgun (WGS) entry which is preliminary data.</text>
</comment>
<evidence type="ECO:0000313" key="1">
    <source>
        <dbReference type="EMBL" id="KAI3814318.1"/>
    </source>
</evidence>
<proteinExistence type="predicted"/>
<reference evidence="2" key="1">
    <citation type="journal article" date="2022" name="Mol. Ecol. Resour.">
        <title>The genomes of chicory, endive, great burdock and yacon provide insights into Asteraceae palaeo-polyploidization history and plant inulin production.</title>
        <authorList>
            <person name="Fan W."/>
            <person name="Wang S."/>
            <person name="Wang H."/>
            <person name="Wang A."/>
            <person name="Jiang F."/>
            <person name="Liu H."/>
            <person name="Zhao H."/>
            <person name="Xu D."/>
            <person name="Zhang Y."/>
        </authorList>
    </citation>
    <scope>NUCLEOTIDE SEQUENCE [LARGE SCALE GENOMIC DNA]</scope>
    <source>
        <strain evidence="2">cv. Yunnan</strain>
    </source>
</reference>
<reference evidence="1 2" key="2">
    <citation type="journal article" date="2022" name="Mol. Ecol. Resour.">
        <title>The genomes of chicory, endive, great burdock and yacon provide insights into Asteraceae paleo-polyploidization history and plant inulin production.</title>
        <authorList>
            <person name="Fan W."/>
            <person name="Wang S."/>
            <person name="Wang H."/>
            <person name="Wang A."/>
            <person name="Jiang F."/>
            <person name="Liu H."/>
            <person name="Zhao H."/>
            <person name="Xu D."/>
            <person name="Zhang Y."/>
        </authorList>
    </citation>
    <scope>NUCLEOTIDE SEQUENCE [LARGE SCALE GENOMIC DNA]</scope>
    <source>
        <strain evidence="2">cv. Yunnan</strain>
        <tissue evidence="1">Leaves</tissue>
    </source>
</reference>
<name>A0ACB9J304_9ASTR</name>